<dbReference type="EMBL" id="JABANO010015608">
    <property type="protein sequence ID" value="KAF4736596.1"/>
    <property type="molecule type" value="Genomic_DNA"/>
</dbReference>
<sequence>QHQPCEWRGGHHLPSRVELFRSRPSLRGPRSLYSFRHGTESVQLHPGQLGRNAYVPRRCYQ</sequence>
<evidence type="ECO:0000313" key="2">
    <source>
        <dbReference type="Proteomes" id="UP000553632"/>
    </source>
</evidence>
<dbReference type="Proteomes" id="UP000553632">
    <property type="component" value="Unassembled WGS sequence"/>
</dbReference>
<name>A0A7J6SWQ0_PEROL</name>
<evidence type="ECO:0000313" key="1">
    <source>
        <dbReference type="EMBL" id="KAF4736596.1"/>
    </source>
</evidence>
<protein>
    <submittedName>
        <fullName evidence="1">Uncharacterized protein</fullName>
    </submittedName>
</protein>
<proteinExistence type="predicted"/>
<organism evidence="1 2">
    <name type="scientific">Perkinsus olseni</name>
    <name type="common">Perkinsus atlanticus</name>
    <dbReference type="NCBI Taxonomy" id="32597"/>
    <lineage>
        <taxon>Eukaryota</taxon>
        <taxon>Sar</taxon>
        <taxon>Alveolata</taxon>
        <taxon>Perkinsozoa</taxon>
        <taxon>Perkinsea</taxon>
        <taxon>Perkinsida</taxon>
        <taxon>Perkinsidae</taxon>
        <taxon>Perkinsus</taxon>
    </lineage>
</organism>
<keyword evidence="2" id="KW-1185">Reference proteome</keyword>
<feature type="non-terminal residue" evidence="1">
    <location>
        <position position="1"/>
    </location>
</feature>
<reference evidence="1 2" key="1">
    <citation type="submission" date="2020-04" db="EMBL/GenBank/DDBJ databases">
        <title>Perkinsus olseni comparative genomics.</title>
        <authorList>
            <person name="Bogema D.R."/>
        </authorList>
    </citation>
    <scope>NUCLEOTIDE SEQUENCE [LARGE SCALE GENOMIC DNA]</scope>
    <source>
        <strain evidence="1 2">ATCC PRA-207</strain>
    </source>
</reference>
<gene>
    <name evidence="1" type="ORF">FOZ63_017025</name>
</gene>
<accession>A0A7J6SWQ0</accession>
<comment type="caution">
    <text evidence="1">The sequence shown here is derived from an EMBL/GenBank/DDBJ whole genome shotgun (WGS) entry which is preliminary data.</text>
</comment>
<dbReference type="AlphaFoldDB" id="A0A7J6SWQ0"/>
<feature type="non-terminal residue" evidence="1">
    <location>
        <position position="61"/>
    </location>
</feature>